<dbReference type="EC" id="2.3.2.27" evidence="3"/>
<evidence type="ECO:0000256" key="8">
    <source>
        <dbReference type="ARBA" id="ARBA00022786"/>
    </source>
</evidence>
<dbReference type="Proteomes" id="UP000677054">
    <property type="component" value="Unassembled WGS sequence"/>
</dbReference>
<evidence type="ECO:0000256" key="2">
    <source>
        <dbReference type="ARBA" id="ARBA00004906"/>
    </source>
</evidence>
<evidence type="ECO:0000256" key="3">
    <source>
        <dbReference type="ARBA" id="ARBA00012483"/>
    </source>
</evidence>
<evidence type="ECO:0000256" key="12">
    <source>
        <dbReference type="PROSITE-ProRule" id="PRU00175"/>
    </source>
</evidence>
<dbReference type="InterPro" id="IPR013083">
    <property type="entry name" value="Znf_RING/FYVE/PHD"/>
</dbReference>
<evidence type="ECO:0000313" key="14">
    <source>
        <dbReference type="EMBL" id="CAD7253431.1"/>
    </source>
</evidence>
<evidence type="ECO:0000256" key="9">
    <source>
        <dbReference type="ARBA" id="ARBA00022833"/>
    </source>
</evidence>
<dbReference type="Gene3D" id="3.30.40.10">
    <property type="entry name" value="Zinc/RING finger domain, C3HC4 (zinc finger)"/>
    <property type="match status" value="1"/>
</dbReference>
<keyword evidence="9" id="KW-0862">Zinc</keyword>
<evidence type="ECO:0000256" key="10">
    <source>
        <dbReference type="ARBA" id="ARBA00023134"/>
    </source>
</evidence>
<keyword evidence="6" id="KW-0547">Nucleotide-binding</keyword>
<evidence type="ECO:0000256" key="5">
    <source>
        <dbReference type="ARBA" id="ARBA00022723"/>
    </source>
</evidence>
<comment type="similarity">
    <text evidence="11">In the C-terminal section; belongs to the small GTPase superfamily. Arf family.</text>
</comment>
<dbReference type="GO" id="GO:0005525">
    <property type="term" value="F:GTP binding"/>
    <property type="evidence" value="ECO:0007669"/>
    <property type="project" value="UniProtKB-KW"/>
</dbReference>
<keyword evidence="15" id="KW-1185">Reference proteome</keyword>
<keyword evidence="4" id="KW-0808">Transferase</keyword>
<dbReference type="PROSITE" id="PS50089">
    <property type="entry name" value="ZF_RING_2"/>
    <property type="match status" value="1"/>
</dbReference>
<evidence type="ECO:0000256" key="7">
    <source>
        <dbReference type="ARBA" id="ARBA00022771"/>
    </source>
</evidence>
<protein>
    <recommendedName>
        <fullName evidence="3">RING-type E3 ubiquitin transferase</fullName>
        <ecNumber evidence="3">2.3.2.27</ecNumber>
    </recommendedName>
</protein>
<evidence type="ECO:0000256" key="11">
    <source>
        <dbReference type="ARBA" id="ARBA00061142"/>
    </source>
</evidence>
<comment type="catalytic activity">
    <reaction evidence="1">
        <text>S-ubiquitinyl-[E2 ubiquitin-conjugating enzyme]-L-cysteine + [acceptor protein]-L-lysine = [E2 ubiquitin-conjugating enzyme]-L-cysteine + N(6)-ubiquitinyl-[acceptor protein]-L-lysine.</text>
        <dbReference type="EC" id="2.3.2.27"/>
    </reaction>
</comment>
<evidence type="ECO:0000256" key="6">
    <source>
        <dbReference type="ARBA" id="ARBA00022741"/>
    </source>
</evidence>
<keyword evidence="10" id="KW-0342">GTP-binding</keyword>
<dbReference type="InterPro" id="IPR027370">
    <property type="entry name" value="Znf-RING_euk"/>
</dbReference>
<evidence type="ECO:0000256" key="4">
    <source>
        <dbReference type="ARBA" id="ARBA00022679"/>
    </source>
</evidence>
<dbReference type="InterPro" id="IPR001841">
    <property type="entry name" value="Znf_RING"/>
</dbReference>
<dbReference type="PANTHER" id="PTHR47156">
    <property type="entry name" value="PROTEIN CBG20824"/>
    <property type="match status" value="1"/>
</dbReference>
<dbReference type="FunFam" id="3.30.40.10:FF:000130">
    <property type="entry name" value="E3 ubiquitin-protein ligase TRIM23"/>
    <property type="match status" value="1"/>
</dbReference>
<keyword evidence="8" id="KW-0833">Ubl conjugation pathway</keyword>
<evidence type="ECO:0000259" key="13">
    <source>
        <dbReference type="PROSITE" id="PS50089"/>
    </source>
</evidence>
<feature type="domain" description="RING-type" evidence="13">
    <location>
        <begin position="173"/>
        <end position="218"/>
    </location>
</feature>
<accession>A0A7R9AFR9</accession>
<organism evidence="14">
    <name type="scientific">Darwinula stevensoni</name>
    <dbReference type="NCBI Taxonomy" id="69355"/>
    <lineage>
        <taxon>Eukaryota</taxon>
        <taxon>Metazoa</taxon>
        <taxon>Ecdysozoa</taxon>
        <taxon>Arthropoda</taxon>
        <taxon>Crustacea</taxon>
        <taxon>Oligostraca</taxon>
        <taxon>Ostracoda</taxon>
        <taxon>Podocopa</taxon>
        <taxon>Podocopida</taxon>
        <taxon>Darwinulocopina</taxon>
        <taxon>Darwinuloidea</taxon>
        <taxon>Darwinulidae</taxon>
        <taxon>Darwinula</taxon>
    </lineage>
</organism>
<dbReference type="EMBL" id="LR905342">
    <property type="protein sequence ID" value="CAD7253431.1"/>
    <property type="molecule type" value="Genomic_DNA"/>
</dbReference>
<keyword evidence="7 12" id="KW-0863">Zinc-finger</keyword>
<dbReference type="PANTHER" id="PTHR47156:SF10">
    <property type="entry name" value="E3 UBIQUITIN-PROTEIN LIGASE TRIM-21-RELATED"/>
    <property type="match status" value="1"/>
</dbReference>
<dbReference type="OrthoDB" id="6366364at2759"/>
<dbReference type="InterPro" id="IPR017907">
    <property type="entry name" value="Znf_RING_CS"/>
</dbReference>
<sequence>MEAGRCKACRCDAAKHFNSPHRFQTSKERRTLKDLKHSHRAKTRRNESLLEILKRKYERGRNEMMNLVLEAHEKLCKLEPMSISEYMEILISSENKQTRLGWVDRIRILQEIQDLMGMGHAENEIVNVIESGIEKQVKEQEPFASRAAMDDDLIKGRNLTKVYFLPQNSALECKICEEGFRAEGDRVPRLLPCGHTLCHSCLGMLARGGTSVLCPFDRSAATMGPDGVNGLKKNFALLELIPTGNLGS</sequence>
<evidence type="ECO:0000256" key="1">
    <source>
        <dbReference type="ARBA" id="ARBA00000900"/>
    </source>
</evidence>
<proteinExistence type="inferred from homology"/>
<evidence type="ECO:0000313" key="15">
    <source>
        <dbReference type="Proteomes" id="UP000677054"/>
    </source>
</evidence>
<name>A0A7R9AFR9_9CRUS</name>
<dbReference type="GO" id="GO:0008270">
    <property type="term" value="F:zinc ion binding"/>
    <property type="evidence" value="ECO:0007669"/>
    <property type="project" value="UniProtKB-KW"/>
</dbReference>
<dbReference type="GO" id="GO:0061630">
    <property type="term" value="F:ubiquitin protein ligase activity"/>
    <property type="evidence" value="ECO:0007669"/>
    <property type="project" value="UniProtKB-EC"/>
</dbReference>
<reference evidence="14" key="1">
    <citation type="submission" date="2020-11" db="EMBL/GenBank/DDBJ databases">
        <authorList>
            <person name="Tran Van P."/>
        </authorList>
    </citation>
    <scope>NUCLEOTIDE SEQUENCE</scope>
</reference>
<dbReference type="PROSITE" id="PS00518">
    <property type="entry name" value="ZF_RING_1"/>
    <property type="match status" value="1"/>
</dbReference>
<comment type="pathway">
    <text evidence="2">Protein modification; protein ubiquitination.</text>
</comment>
<gene>
    <name evidence="14" type="ORF">DSTB1V02_LOCUS13181</name>
</gene>
<dbReference type="SUPFAM" id="SSF57850">
    <property type="entry name" value="RING/U-box"/>
    <property type="match status" value="1"/>
</dbReference>
<dbReference type="Pfam" id="PF13445">
    <property type="entry name" value="zf-RING_UBOX"/>
    <property type="match status" value="1"/>
</dbReference>
<dbReference type="SMART" id="SM00184">
    <property type="entry name" value="RING"/>
    <property type="match status" value="1"/>
</dbReference>
<dbReference type="AlphaFoldDB" id="A0A7R9AFR9"/>
<dbReference type="EMBL" id="CAJPEV010005825">
    <property type="protein sequence ID" value="CAG0903575.1"/>
    <property type="molecule type" value="Genomic_DNA"/>
</dbReference>
<keyword evidence="5" id="KW-0479">Metal-binding</keyword>
<dbReference type="InterPro" id="IPR052667">
    <property type="entry name" value="E3_ubiquitin-ligase_RING"/>
</dbReference>